<keyword evidence="4" id="KW-1185">Reference proteome</keyword>
<dbReference type="InterPro" id="IPR027942">
    <property type="entry name" value="SEO_N"/>
</dbReference>
<feature type="domain" description="Sieve element occlusion C-terminal" evidence="2">
    <location>
        <begin position="455"/>
        <end position="657"/>
    </location>
</feature>
<accession>A0AAW2DH93</accession>
<dbReference type="GO" id="GO:0010088">
    <property type="term" value="P:phloem development"/>
    <property type="evidence" value="ECO:0007669"/>
    <property type="project" value="InterPro"/>
</dbReference>
<dbReference type="InterPro" id="IPR027944">
    <property type="entry name" value="SEO_C"/>
</dbReference>
<dbReference type="Proteomes" id="UP001459277">
    <property type="component" value="Unassembled WGS sequence"/>
</dbReference>
<name>A0AAW2DH93_9ROSI</name>
<organism evidence="3 4">
    <name type="scientific">Lithocarpus litseifolius</name>
    <dbReference type="NCBI Taxonomy" id="425828"/>
    <lineage>
        <taxon>Eukaryota</taxon>
        <taxon>Viridiplantae</taxon>
        <taxon>Streptophyta</taxon>
        <taxon>Embryophyta</taxon>
        <taxon>Tracheophyta</taxon>
        <taxon>Spermatophyta</taxon>
        <taxon>Magnoliopsida</taxon>
        <taxon>eudicotyledons</taxon>
        <taxon>Gunneridae</taxon>
        <taxon>Pentapetalae</taxon>
        <taxon>rosids</taxon>
        <taxon>fabids</taxon>
        <taxon>Fagales</taxon>
        <taxon>Fagaceae</taxon>
        <taxon>Lithocarpus</taxon>
    </lineage>
</organism>
<gene>
    <name evidence="3" type="ORF">SO802_004960</name>
</gene>
<dbReference type="Pfam" id="PF14576">
    <property type="entry name" value="SEO_N"/>
    <property type="match status" value="1"/>
</dbReference>
<evidence type="ECO:0000259" key="2">
    <source>
        <dbReference type="Pfam" id="PF14577"/>
    </source>
</evidence>
<dbReference type="InterPro" id="IPR039299">
    <property type="entry name" value="SEOA"/>
</dbReference>
<dbReference type="AlphaFoldDB" id="A0AAW2DH93"/>
<evidence type="ECO:0008006" key="5">
    <source>
        <dbReference type="Google" id="ProtNLM"/>
    </source>
</evidence>
<comment type="caution">
    <text evidence="3">The sequence shown here is derived from an EMBL/GenBank/DDBJ whole genome shotgun (WGS) entry which is preliminary data.</text>
</comment>
<protein>
    <recommendedName>
        <fullName evidence="5">Sieve element occlusion</fullName>
    </recommendedName>
</protein>
<reference evidence="3 4" key="1">
    <citation type="submission" date="2024-01" db="EMBL/GenBank/DDBJ databases">
        <title>A telomere-to-telomere, gap-free genome of sweet tea (Lithocarpus litseifolius).</title>
        <authorList>
            <person name="Zhou J."/>
        </authorList>
    </citation>
    <scope>NUCLEOTIDE SEQUENCE [LARGE SCALE GENOMIC DNA]</scope>
    <source>
        <strain evidence="3">Zhou-2022a</strain>
        <tissue evidence="3">Leaf</tissue>
    </source>
</reference>
<dbReference type="EMBL" id="JAZDWU010000002">
    <property type="protein sequence ID" value="KAL0009852.1"/>
    <property type="molecule type" value="Genomic_DNA"/>
</dbReference>
<feature type="domain" description="Sieve element occlusion N-terminal" evidence="1">
    <location>
        <begin position="15"/>
        <end position="284"/>
    </location>
</feature>
<evidence type="ECO:0000313" key="4">
    <source>
        <dbReference type="Proteomes" id="UP001459277"/>
    </source>
</evidence>
<proteinExistence type="predicted"/>
<dbReference type="Pfam" id="PF14577">
    <property type="entry name" value="SEO_C"/>
    <property type="match status" value="1"/>
</dbReference>
<evidence type="ECO:0000313" key="3">
    <source>
        <dbReference type="EMBL" id="KAL0009852.1"/>
    </source>
</evidence>
<dbReference type="PANTHER" id="PTHR33232:SF18">
    <property type="entry name" value="PROTEIN SIEVE ELEMENT OCCLUSION B-LIKE"/>
    <property type="match status" value="1"/>
</dbReference>
<evidence type="ECO:0000259" key="1">
    <source>
        <dbReference type="Pfam" id="PF14576"/>
    </source>
</evidence>
<sequence length="668" mass="76245">MAKSSVLSVLNMPKELIMSQIFETHAYADIKFDVRPVFTVVKKILNRASDVVQHVVMGTKLENMEEEPPTASLGISLCTLKHLYCEMACKPPGEESNTGKKILEKLTKYSWDAKAVLTLAAFALDYGDFWLLAHLHASDKSSKWVGILKGVPTIVTDTWLQKHKLAIIQLDQLIKSTLEAIDCILVLEGLSDRYAEEDLQELSEAMYYIPLDVYYAIITVVACTTQMCCLINDEGKPEELLSLSSFSSKITATVDSLNLVIKRTKEIIAKLEDYRKLVKIMNNPRKITVVFNKMGFTSLIKQQVNLKEIETENVFLFFSDLDISENEISILNSIEDNKSMKDPYRIIWIPIVDWTVDQMQRKFEKLRSKMPSTWYRLPKFSYDLGIQYIKEKWEFKTRPIVVVMNSQGKVAHRDAYHMIALGINPLLPITGVPESPLPNGEDSVGLILFGSLNIDTLTSMKQEKYIFFYGGKDTVWIKQFKEQVNAMSQIFKPASISIELFYVEDKGENTLWKFWNGIESFFLCWNYIKNILLSGKDKKTESSTVMSTILKLLSYKTESTEWVVLCKGSKLVDSGHGTTILKVLKKYDPPFTISITPTFDFASSFLNYHREILELQAEKPGCYHFDIAEDAGKITAAVMCPFCWDRMKLSSRFNCCHSGYRSTKNAQH</sequence>
<dbReference type="PANTHER" id="PTHR33232">
    <property type="entry name" value="PROTEIN SIEVE ELEMENT OCCLUSION B-LIKE"/>
    <property type="match status" value="1"/>
</dbReference>